<keyword evidence="7" id="KW-1185">Reference proteome</keyword>
<evidence type="ECO:0000256" key="2">
    <source>
        <dbReference type="ARBA" id="ARBA00022771"/>
    </source>
</evidence>
<dbReference type="PROSITE" id="PS00028">
    <property type="entry name" value="ZINC_FINGER_C2H2_1"/>
    <property type="match status" value="2"/>
</dbReference>
<dbReference type="Gene3D" id="3.30.160.60">
    <property type="entry name" value="Classic Zinc Finger"/>
    <property type="match status" value="2"/>
</dbReference>
<dbReference type="Proteomes" id="UP001157974">
    <property type="component" value="Unassembled WGS sequence"/>
</dbReference>
<evidence type="ECO:0000256" key="3">
    <source>
        <dbReference type="ARBA" id="ARBA00022833"/>
    </source>
</evidence>
<dbReference type="AlphaFoldDB" id="A0AAV8UVK1"/>
<protein>
    <recommendedName>
        <fullName evidence="5">C2H2-type domain-containing protein</fullName>
    </recommendedName>
</protein>
<evidence type="ECO:0000259" key="5">
    <source>
        <dbReference type="PROSITE" id="PS50157"/>
    </source>
</evidence>
<evidence type="ECO:0000256" key="4">
    <source>
        <dbReference type="PROSITE-ProRule" id="PRU00042"/>
    </source>
</evidence>
<keyword evidence="2 4" id="KW-0863">Zinc-finger</keyword>
<evidence type="ECO:0000313" key="6">
    <source>
        <dbReference type="EMBL" id="KAJ8905578.1"/>
    </source>
</evidence>
<dbReference type="PANTHER" id="PTHR23235">
    <property type="entry name" value="KRUEPPEL-LIKE TRANSCRIPTION FACTOR"/>
    <property type="match status" value="1"/>
</dbReference>
<dbReference type="InterPro" id="IPR013087">
    <property type="entry name" value="Znf_C2H2_type"/>
</dbReference>
<feature type="domain" description="C2H2-type" evidence="5">
    <location>
        <begin position="100"/>
        <end position="129"/>
    </location>
</feature>
<dbReference type="EMBL" id="JAMWBK010000004">
    <property type="protein sequence ID" value="KAJ8905578.1"/>
    <property type="molecule type" value="Genomic_DNA"/>
</dbReference>
<dbReference type="InterPro" id="IPR036236">
    <property type="entry name" value="Znf_C2H2_sf"/>
</dbReference>
<keyword evidence="3" id="KW-0862">Zinc</keyword>
<dbReference type="SMART" id="SM00355">
    <property type="entry name" value="ZnF_C2H2"/>
    <property type="match status" value="2"/>
</dbReference>
<dbReference type="PROSITE" id="PS50157">
    <property type="entry name" value="ZINC_FINGER_C2H2_2"/>
    <property type="match status" value="2"/>
</dbReference>
<dbReference type="GO" id="GO:0000981">
    <property type="term" value="F:DNA-binding transcription factor activity, RNA polymerase II-specific"/>
    <property type="evidence" value="ECO:0007669"/>
    <property type="project" value="TreeGrafter"/>
</dbReference>
<dbReference type="SUPFAM" id="SSF57667">
    <property type="entry name" value="beta-beta-alpha zinc fingers"/>
    <property type="match status" value="1"/>
</dbReference>
<keyword evidence="1" id="KW-0479">Metal-binding</keyword>
<dbReference type="GO" id="GO:0008270">
    <property type="term" value="F:zinc ion binding"/>
    <property type="evidence" value="ECO:0007669"/>
    <property type="project" value="UniProtKB-KW"/>
</dbReference>
<dbReference type="GO" id="GO:0000978">
    <property type="term" value="F:RNA polymerase II cis-regulatory region sequence-specific DNA binding"/>
    <property type="evidence" value="ECO:0007669"/>
    <property type="project" value="TreeGrafter"/>
</dbReference>
<sequence length="174" mass="20071">MEFGSVWMEEESDVVAWMTETMRAAKAKAAMAQLMNQHSSPRESMGMPMGLPLPTIEKKRPVKRKRTYTTASCPICEKVFFRKYEMMRHVRATHLGMRPFHCDRCSSSFSRKAHLQLHLLKIHHVDDQPIPNRVPEVPETQSRMETLPDLPPLQPVEEDVSSQFALYGGNFSWV</sequence>
<dbReference type="Pfam" id="PF00096">
    <property type="entry name" value="zf-C2H2"/>
    <property type="match status" value="1"/>
</dbReference>
<gene>
    <name evidence="6" type="ORF">NDN08_002085</name>
</gene>
<organism evidence="6 7">
    <name type="scientific">Rhodosorus marinus</name>
    <dbReference type="NCBI Taxonomy" id="101924"/>
    <lineage>
        <taxon>Eukaryota</taxon>
        <taxon>Rhodophyta</taxon>
        <taxon>Stylonematophyceae</taxon>
        <taxon>Stylonematales</taxon>
        <taxon>Stylonemataceae</taxon>
        <taxon>Rhodosorus</taxon>
    </lineage>
</organism>
<accession>A0AAV8UVK1</accession>
<dbReference type="PANTHER" id="PTHR23235:SF120">
    <property type="entry name" value="KRUPPEL-LIKE FACTOR 15"/>
    <property type="match status" value="1"/>
</dbReference>
<comment type="caution">
    <text evidence="6">The sequence shown here is derived from an EMBL/GenBank/DDBJ whole genome shotgun (WGS) entry which is preliminary data.</text>
</comment>
<reference evidence="6 7" key="1">
    <citation type="journal article" date="2023" name="Nat. Commun.">
        <title>Origin of minicircular mitochondrial genomes in red algae.</title>
        <authorList>
            <person name="Lee Y."/>
            <person name="Cho C.H."/>
            <person name="Lee Y.M."/>
            <person name="Park S.I."/>
            <person name="Yang J.H."/>
            <person name="West J.A."/>
            <person name="Bhattacharya D."/>
            <person name="Yoon H.S."/>
        </authorList>
    </citation>
    <scope>NUCLEOTIDE SEQUENCE [LARGE SCALE GENOMIC DNA]</scope>
    <source>
        <strain evidence="6 7">CCMP1338</strain>
        <tissue evidence="6">Whole cell</tissue>
    </source>
</reference>
<evidence type="ECO:0000313" key="7">
    <source>
        <dbReference type="Proteomes" id="UP001157974"/>
    </source>
</evidence>
<name>A0AAV8UVK1_9RHOD</name>
<feature type="domain" description="C2H2-type" evidence="5">
    <location>
        <begin position="71"/>
        <end position="99"/>
    </location>
</feature>
<proteinExistence type="predicted"/>
<evidence type="ECO:0000256" key="1">
    <source>
        <dbReference type="ARBA" id="ARBA00022723"/>
    </source>
</evidence>